<keyword evidence="3" id="KW-1185">Reference proteome</keyword>
<dbReference type="Proteomes" id="UP000281553">
    <property type="component" value="Unassembled WGS sequence"/>
</dbReference>
<accession>A0A3P7P529</accession>
<evidence type="ECO:0000313" key="3">
    <source>
        <dbReference type="Proteomes" id="UP000281553"/>
    </source>
</evidence>
<proteinExistence type="predicted"/>
<dbReference type="EMBL" id="UYRU01109631">
    <property type="protein sequence ID" value="VDN43928.1"/>
    <property type="molecule type" value="Genomic_DNA"/>
</dbReference>
<organism evidence="2 3">
    <name type="scientific">Dibothriocephalus latus</name>
    <name type="common">Fish tapeworm</name>
    <name type="synonym">Diphyllobothrium latum</name>
    <dbReference type="NCBI Taxonomy" id="60516"/>
    <lineage>
        <taxon>Eukaryota</taxon>
        <taxon>Metazoa</taxon>
        <taxon>Spiralia</taxon>
        <taxon>Lophotrochozoa</taxon>
        <taxon>Platyhelminthes</taxon>
        <taxon>Cestoda</taxon>
        <taxon>Eucestoda</taxon>
        <taxon>Diphyllobothriidea</taxon>
        <taxon>Diphyllobothriidae</taxon>
        <taxon>Dibothriocephalus</taxon>
    </lineage>
</organism>
<reference evidence="2 3" key="1">
    <citation type="submission" date="2018-11" db="EMBL/GenBank/DDBJ databases">
        <authorList>
            <consortium name="Pathogen Informatics"/>
        </authorList>
    </citation>
    <scope>NUCLEOTIDE SEQUENCE [LARGE SCALE GENOMIC DNA]</scope>
</reference>
<gene>
    <name evidence="2" type="ORF">DILT_LOCUS19224</name>
</gene>
<dbReference type="AlphaFoldDB" id="A0A3P7P529"/>
<evidence type="ECO:0000256" key="1">
    <source>
        <dbReference type="SAM" id="Phobius"/>
    </source>
</evidence>
<keyword evidence="1" id="KW-0812">Transmembrane</keyword>
<name>A0A3P7P529_DIBLA</name>
<dbReference type="OrthoDB" id="6271936at2759"/>
<evidence type="ECO:0000313" key="2">
    <source>
        <dbReference type="EMBL" id="VDN43928.1"/>
    </source>
</evidence>
<keyword evidence="1" id="KW-0472">Membrane</keyword>
<protein>
    <submittedName>
        <fullName evidence="2">Uncharacterized protein</fullName>
    </submittedName>
</protein>
<keyword evidence="1" id="KW-1133">Transmembrane helix</keyword>
<sequence>MPCFCSALLLVPIILIGLVAVVTVTVGGFMHAEVCPYVGNTSGLRMTDYVVNSKIDVVWNDLIVSQLSGGGAAGNNFADILNLKAPQNLLYAVEVGCNPQNVGPTSKSGLLPKMGIDNLVNISALLESPILTEGIEKAEQGLVDGIVNAKLGDKIPDAILADVQNFTSIFQKLVALLNISVSAAH</sequence>
<feature type="transmembrane region" description="Helical" evidence="1">
    <location>
        <begin position="7"/>
        <end position="30"/>
    </location>
</feature>